<comment type="caution">
    <text evidence="2">The sequence shown here is derived from an EMBL/GenBank/DDBJ whole genome shotgun (WGS) entry which is preliminary data.</text>
</comment>
<sequence length="112" mass="12806">MTFTIVFLTAIIALIVSKIRTIVLRNNLDDVNEKRLLITGGLLILFFVTSATLPYPESLYWFIGLGVVFTGVLLSFNVLKKEFKRFLKLRTKDKVVNVLFYSLFIVVTNICL</sequence>
<keyword evidence="1" id="KW-0812">Transmembrane</keyword>
<reference evidence="2 3" key="1">
    <citation type="submission" date="2019-11" db="EMBL/GenBank/DDBJ databases">
        <title>Winogradskyella ouciana sp. nov., isolated from the hadal seawater of the Mariana Trench.</title>
        <authorList>
            <person name="Liu R."/>
        </authorList>
    </citation>
    <scope>NUCLEOTIDE SEQUENCE [LARGE SCALE GENOMIC DNA]</scope>
    <source>
        <strain evidence="2 3">ZXX205</strain>
    </source>
</reference>
<feature type="transmembrane region" description="Helical" evidence="1">
    <location>
        <begin position="36"/>
        <end position="53"/>
    </location>
</feature>
<dbReference type="Proteomes" id="UP000447545">
    <property type="component" value="Unassembled WGS sequence"/>
</dbReference>
<feature type="transmembrane region" description="Helical" evidence="1">
    <location>
        <begin position="6"/>
        <end position="24"/>
    </location>
</feature>
<name>A0A7K1GA56_9FLAO</name>
<proteinExistence type="predicted"/>
<keyword evidence="1" id="KW-1133">Transmembrane helix</keyword>
<feature type="transmembrane region" description="Helical" evidence="1">
    <location>
        <begin position="59"/>
        <end position="79"/>
    </location>
</feature>
<keyword evidence="3" id="KW-1185">Reference proteome</keyword>
<dbReference type="RefSeq" id="WP_155088016.1">
    <property type="nucleotide sequence ID" value="NZ_WJYA01000004.1"/>
</dbReference>
<gene>
    <name evidence="2" type="ORF">F1003_04455</name>
</gene>
<evidence type="ECO:0000313" key="2">
    <source>
        <dbReference type="EMBL" id="MTE26177.1"/>
    </source>
</evidence>
<accession>A0A7K1GA56</accession>
<organism evidence="2 3">
    <name type="scientific">Winogradskyella ouciana</name>
    <dbReference type="NCBI Taxonomy" id="2608631"/>
    <lineage>
        <taxon>Bacteria</taxon>
        <taxon>Pseudomonadati</taxon>
        <taxon>Bacteroidota</taxon>
        <taxon>Flavobacteriia</taxon>
        <taxon>Flavobacteriales</taxon>
        <taxon>Flavobacteriaceae</taxon>
        <taxon>Winogradskyella</taxon>
    </lineage>
</organism>
<protein>
    <submittedName>
        <fullName evidence="2">Uncharacterized protein</fullName>
    </submittedName>
</protein>
<dbReference type="EMBL" id="WJYA01000004">
    <property type="protein sequence ID" value="MTE26177.1"/>
    <property type="molecule type" value="Genomic_DNA"/>
</dbReference>
<keyword evidence="1" id="KW-0472">Membrane</keyword>
<evidence type="ECO:0000313" key="3">
    <source>
        <dbReference type="Proteomes" id="UP000447545"/>
    </source>
</evidence>
<evidence type="ECO:0000256" key="1">
    <source>
        <dbReference type="SAM" id="Phobius"/>
    </source>
</evidence>
<dbReference type="AlphaFoldDB" id="A0A7K1GA56"/>